<dbReference type="GO" id="GO:0003677">
    <property type="term" value="F:DNA binding"/>
    <property type="evidence" value="ECO:0007669"/>
    <property type="project" value="UniProtKB-KW"/>
</dbReference>
<comment type="caution">
    <text evidence="5">The sequence shown here is derived from an EMBL/GenBank/DDBJ whole genome shotgun (WGS) entry which is preliminary data.</text>
</comment>
<dbReference type="InterPro" id="IPR000160">
    <property type="entry name" value="GGDEF_dom"/>
</dbReference>
<dbReference type="InterPro" id="IPR001789">
    <property type="entry name" value="Sig_transdc_resp-reg_receiver"/>
</dbReference>
<evidence type="ECO:0000313" key="6">
    <source>
        <dbReference type="Proteomes" id="UP001185331"/>
    </source>
</evidence>
<dbReference type="Pfam" id="PF13188">
    <property type="entry name" value="PAS_8"/>
    <property type="match status" value="1"/>
</dbReference>
<dbReference type="InterPro" id="IPR052155">
    <property type="entry name" value="Biofilm_reg_signaling"/>
</dbReference>
<dbReference type="SMART" id="SM00267">
    <property type="entry name" value="GGDEF"/>
    <property type="match status" value="1"/>
</dbReference>
<dbReference type="CDD" id="cd01949">
    <property type="entry name" value="GGDEF"/>
    <property type="match status" value="1"/>
</dbReference>
<dbReference type="PROSITE" id="PS50110">
    <property type="entry name" value="RESPONSE_REGULATORY"/>
    <property type="match status" value="1"/>
</dbReference>
<keyword evidence="5" id="KW-0238">DNA-binding</keyword>
<evidence type="ECO:0000259" key="4">
    <source>
        <dbReference type="PROSITE" id="PS50887"/>
    </source>
</evidence>
<keyword evidence="1" id="KW-0597">Phosphoprotein</keyword>
<sequence>MPLLPVVPARFGSPHLLNLLIVEDSPEDAWHYQQLLARVDARIRCHHVEAGDLGARMLRELQPDCVLLDFHLPDMTGQEFLEQFHPEMPVLVITGSAEHAEAAGVLQAGATRLLNKGELSPESLHAHITESLREHALREQVNLERRRMQAVLESTAHGMLFARHDREQWTVEYLNPAAARLLGIGVGPLAPGVVDLLPLLDLTLHLGRAQRLSVCRAERVLDLECAPGADGFTVTVRDVTGEGARALVDQARHEVLQRFVESRPLTDVLRSVQDLIGATIPGASGRVLAGQMLLTWPHLAALGVSTAAYPHVTGRGARRAFVSGERGGCWALPLVAPDEGQELLGALLVDSPDDASIPAQLDDVVGLVTLLLVQARDQTRLQQQAWQDALTGLPNRSVFMDQLGRHLSAAERSGSLLAVGVLDLDGFKRVNDTYGHAGGDELLIEVARRLRQAFRTSDVVARVGGDEFTLLLPDWPDTDSAAPRRPRDVPGQTGWGGVQLSPERFAGVG</sequence>
<dbReference type="GO" id="GO:0000160">
    <property type="term" value="P:phosphorelay signal transduction system"/>
    <property type="evidence" value="ECO:0007669"/>
    <property type="project" value="InterPro"/>
</dbReference>
<dbReference type="InterPro" id="IPR011006">
    <property type="entry name" value="CheY-like_superfamily"/>
</dbReference>
<evidence type="ECO:0000259" key="3">
    <source>
        <dbReference type="PROSITE" id="PS50110"/>
    </source>
</evidence>
<name>A0AAE3XCY0_9DEIO</name>
<dbReference type="InterPro" id="IPR000014">
    <property type="entry name" value="PAS"/>
</dbReference>
<dbReference type="PANTHER" id="PTHR44757">
    <property type="entry name" value="DIGUANYLATE CYCLASE DGCP"/>
    <property type="match status" value="1"/>
</dbReference>
<protein>
    <submittedName>
        <fullName evidence="5">DNA-binding NarL/FixJ family response regulator</fullName>
    </submittedName>
</protein>
<reference evidence="5" key="1">
    <citation type="submission" date="2023-07" db="EMBL/GenBank/DDBJ databases">
        <title>Sorghum-associated microbial communities from plants grown in Nebraska, USA.</title>
        <authorList>
            <person name="Schachtman D."/>
        </authorList>
    </citation>
    <scope>NUCLEOTIDE SEQUENCE</scope>
    <source>
        <strain evidence="5">BE330</strain>
    </source>
</reference>
<dbReference type="InterPro" id="IPR043128">
    <property type="entry name" value="Rev_trsase/Diguanyl_cyclase"/>
</dbReference>
<dbReference type="InterPro" id="IPR029787">
    <property type="entry name" value="Nucleotide_cyclase"/>
</dbReference>
<dbReference type="SUPFAM" id="SSF52172">
    <property type="entry name" value="CheY-like"/>
    <property type="match status" value="1"/>
</dbReference>
<dbReference type="PROSITE" id="PS50887">
    <property type="entry name" value="GGDEF"/>
    <property type="match status" value="1"/>
</dbReference>
<evidence type="ECO:0000256" key="2">
    <source>
        <dbReference type="SAM" id="MobiDB-lite"/>
    </source>
</evidence>
<feature type="domain" description="GGDEF" evidence="4">
    <location>
        <begin position="415"/>
        <end position="509"/>
    </location>
</feature>
<evidence type="ECO:0000313" key="5">
    <source>
        <dbReference type="EMBL" id="MDR6217765.1"/>
    </source>
</evidence>
<feature type="domain" description="Response regulatory" evidence="3">
    <location>
        <begin position="18"/>
        <end position="131"/>
    </location>
</feature>
<dbReference type="Pfam" id="PF00990">
    <property type="entry name" value="GGDEF"/>
    <property type="match status" value="1"/>
</dbReference>
<accession>A0AAE3XCY0</accession>
<dbReference type="RefSeq" id="WP_309851956.1">
    <property type="nucleotide sequence ID" value="NZ_JAVDQJ010000003.1"/>
</dbReference>
<dbReference type="Gene3D" id="3.30.70.270">
    <property type="match status" value="1"/>
</dbReference>
<dbReference type="Gene3D" id="3.40.50.2300">
    <property type="match status" value="1"/>
</dbReference>
<dbReference type="SMART" id="SM00448">
    <property type="entry name" value="REC"/>
    <property type="match status" value="1"/>
</dbReference>
<dbReference type="AlphaFoldDB" id="A0AAE3XCY0"/>
<organism evidence="5 6">
    <name type="scientific">Deinococcus soli</name>
    <name type="common">ex Cha et al. 2016</name>
    <dbReference type="NCBI Taxonomy" id="1309411"/>
    <lineage>
        <taxon>Bacteria</taxon>
        <taxon>Thermotogati</taxon>
        <taxon>Deinococcota</taxon>
        <taxon>Deinococci</taxon>
        <taxon>Deinococcales</taxon>
        <taxon>Deinococcaceae</taxon>
        <taxon>Deinococcus</taxon>
    </lineage>
</organism>
<dbReference type="PANTHER" id="PTHR44757:SF2">
    <property type="entry name" value="BIOFILM ARCHITECTURE MAINTENANCE PROTEIN MBAA"/>
    <property type="match status" value="1"/>
</dbReference>
<feature type="region of interest" description="Disordered" evidence="2">
    <location>
        <begin position="474"/>
        <end position="509"/>
    </location>
</feature>
<dbReference type="SUPFAM" id="SSF55073">
    <property type="entry name" value="Nucleotide cyclase"/>
    <property type="match status" value="1"/>
</dbReference>
<dbReference type="NCBIfam" id="TIGR00254">
    <property type="entry name" value="GGDEF"/>
    <property type="match status" value="1"/>
</dbReference>
<feature type="modified residue" description="4-aspartylphosphate" evidence="1">
    <location>
        <position position="69"/>
    </location>
</feature>
<evidence type="ECO:0000256" key="1">
    <source>
        <dbReference type="PROSITE-ProRule" id="PRU00169"/>
    </source>
</evidence>
<dbReference type="Pfam" id="PF00072">
    <property type="entry name" value="Response_reg"/>
    <property type="match status" value="1"/>
</dbReference>
<dbReference type="EMBL" id="JAVDQK010000003">
    <property type="protein sequence ID" value="MDR6217765.1"/>
    <property type="molecule type" value="Genomic_DNA"/>
</dbReference>
<gene>
    <name evidence="5" type="ORF">J2Y00_001326</name>
</gene>
<dbReference type="CDD" id="cd00156">
    <property type="entry name" value="REC"/>
    <property type="match status" value="1"/>
</dbReference>
<proteinExistence type="predicted"/>
<dbReference type="Proteomes" id="UP001185331">
    <property type="component" value="Unassembled WGS sequence"/>
</dbReference>